<reference evidence="2 3" key="1">
    <citation type="submission" date="2016-02" db="EMBL/GenBank/DDBJ databases">
        <title>Genome analysis of coral dinoflagellate symbionts highlights evolutionary adaptations to a symbiotic lifestyle.</title>
        <authorList>
            <person name="Aranda M."/>
            <person name="Li Y."/>
            <person name="Liew Y.J."/>
            <person name="Baumgarten S."/>
            <person name="Simakov O."/>
            <person name="Wilson M."/>
            <person name="Piel J."/>
            <person name="Ashoor H."/>
            <person name="Bougouffa S."/>
            <person name="Bajic V.B."/>
            <person name="Ryu T."/>
            <person name="Ravasi T."/>
            <person name="Bayer T."/>
            <person name="Micklem G."/>
            <person name="Kim H."/>
            <person name="Bhak J."/>
            <person name="Lajeunesse T.C."/>
            <person name="Voolstra C.R."/>
        </authorList>
    </citation>
    <scope>NUCLEOTIDE SEQUENCE [LARGE SCALE GENOMIC DNA]</scope>
    <source>
        <strain evidence="2 3">CCMP2467</strain>
    </source>
</reference>
<accession>A0A1Q9DHS6</accession>
<dbReference type="EMBL" id="LSRX01000532">
    <property type="protein sequence ID" value="OLP94713.1"/>
    <property type="molecule type" value="Genomic_DNA"/>
</dbReference>
<evidence type="ECO:0000313" key="3">
    <source>
        <dbReference type="Proteomes" id="UP000186817"/>
    </source>
</evidence>
<dbReference type="AlphaFoldDB" id="A0A1Q9DHS6"/>
<feature type="region of interest" description="Disordered" evidence="1">
    <location>
        <begin position="1"/>
        <end position="21"/>
    </location>
</feature>
<dbReference type="Proteomes" id="UP000186817">
    <property type="component" value="Unassembled WGS sequence"/>
</dbReference>
<sequence length="124" mass="13380">MPLRNTPASEEHKSFEDSQGMSRCWISMRDVLPDRAPSSPPDLPSTPKDLLSFLPFLDFLSLERLRFLVLEVLVPAPVALQRSSPASAGAAALAFACCTDVACETKKSPDLTYKAGSRVAAFGP</sequence>
<protein>
    <submittedName>
        <fullName evidence="2">Uncharacterized protein</fullName>
    </submittedName>
</protein>
<proteinExistence type="predicted"/>
<gene>
    <name evidence="2" type="ORF">AK812_SmicGene23254</name>
</gene>
<name>A0A1Q9DHS6_SYMMI</name>
<comment type="caution">
    <text evidence="2">The sequence shown here is derived from an EMBL/GenBank/DDBJ whole genome shotgun (WGS) entry which is preliminary data.</text>
</comment>
<evidence type="ECO:0000313" key="2">
    <source>
        <dbReference type="EMBL" id="OLP94713.1"/>
    </source>
</evidence>
<keyword evidence="3" id="KW-1185">Reference proteome</keyword>
<evidence type="ECO:0000256" key="1">
    <source>
        <dbReference type="SAM" id="MobiDB-lite"/>
    </source>
</evidence>
<organism evidence="2 3">
    <name type="scientific">Symbiodinium microadriaticum</name>
    <name type="common">Dinoflagellate</name>
    <name type="synonym">Zooxanthella microadriatica</name>
    <dbReference type="NCBI Taxonomy" id="2951"/>
    <lineage>
        <taxon>Eukaryota</taxon>
        <taxon>Sar</taxon>
        <taxon>Alveolata</taxon>
        <taxon>Dinophyceae</taxon>
        <taxon>Suessiales</taxon>
        <taxon>Symbiodiniaceae</taxon>
        <taxon>Symbiodinium</taxon>
    </lineage>
</organism>